<gene>
    <name evidence="7" type="ORF">SAMN04487818_101377</name>
</gene>
<comment type="subcellular location">
    <subcellularLocation>
        <location evidence="1">Cell membrane</location>
        <topology evidence="1">Multi-pass membrane protein</topology>
    </subcellularLocation>
</comment>
<keyword evidence="5 6" id="KW-0472">Membrane</keyword>
<dbReference type="InterPro" id="IPR036259">
    <property type="entry name" value="MFS_trans_sf"/>
</dbReference>
<feature type="transmembrane region" description="Helical" evidence="6">
    <location>
        <begin position="245"/>
        <end position="264"/>
    </location>
</feature>
<keyword evidence="2" id="KW-1003">Cell membrane</keyword>
<dbReference type="InterPro" id="IPR011701">
    <property type="entry name" value="MFS"/>
</dbReference>
<feature type="transmembrane region" description="Helical" evidence="6">
    <location>
        <begin position="276"/>
        <end position="293"/>
    </location>
</feature>
<dbReference type="STRING" id="155974.SAMN04487818_101377"/>
<protein>
    <submittedName>
        <fullName evidence="7">Predicted arabinose efflux permease, MFS family</fullName>
    </submittedName>
</protein>
<dbReference type="CDD" id="cd06173">
    <property type="entry name" value="MFS_MefA_like"/>
    <property type="match status" value="1"/>
</dbReference>
<feature type="transmembrane region" description="Helical" evidence="6">
    <location>
        <begin position="366"/>
        <end position="387"/>
    </location>
</feature>
<feature type="transmembrane region" description="Helical" evidence="6">
    <location>
        <begin position="214"/>
        <end position="233"/>
    </location>
</feature>
<evidence type="ECO:0000313" key="7">
    <source>
        <dbReference type="EMBL" id="SER04253.1"/>
    </source>
</evidence>
<dbReference type="GO" id="GO:0022857">
    <property type="term" value="F:transmembrane transporter activity"/>
    <property type="evidence" value="ECO:0007669"/>
    <property type="project" value="InterPro"/>
</dbReference>
<dbReference type="EMBL" id="FOGI01000001">
    <property type="protein sequence ID" value="SER04253.1"/>
    <property type="molecule type" value="Genomic_DNA"/>
</dbReference>
<dbReference type="Pfam" id="PF07690">
    <property type="entry name" value="MFS_1"/>
    <property type="match status" value="2"/>
</dbReference>
<accession>A0A1H9KZP3</accession>
<dbReference type="PANTHER" id="PTHR23513">
    <property type="entry name" value="INTEGRAL MEMBRANE EFFLUX PROTEIN-RELATED"/>
    <property type="match status" value="1"/>
</dbReference>
<feature type="transmembrane region" description="Helical" evidence="6">
    <location>
        <begin position="299"/>
        <end position="321"/>
    </location>
</feature>
<feature type="transmembrane region" description="Helical" evidence="6">
    <location>
        <begin position="341"/>
        <end position="360"/>
    </location>
</feature>
<sequence>MVTVLANREFRALWISEAVSVAGDQLTRVALAILVYNRTGSAFYAAGIYALTFLPALAGGLGLSQLADRYRRRTLMVVCSVIQAVVVATMAIPHVPLWVLFVLVIIVPMVQSPALAAQNATTREVFADDDAMYLRSQDLRGISTNTMMLLGLGGGGLLIGAIGVTATLLIDAGTFTIAAILVQRDVRNRPPAGSKDDGWFDGAKWVFSDRRLRVLLSLSWLVGLAVIPEGLAAPLAQEAGAPPEAVGWLLAADPMGFILGTFLISRFVPDHHRVKLVGVLATASVGVLALFVIKPNLIVALVLLALAGMVGAYQITVMAVFNSIVPNEIRGGAFGAARTGLRVSQGLGVAAGGLVAELIGSAMNTVALAGLLGVALAVPLAVSWARLQRTPAETSQKSSAESGQQEAA</sequence>
<dbReference type="SUPFAM" id="SSF103473">
    <property type="entry name" value="MFS general substrate transporter"/>
    <property type="match status" value="1"/>
</dbReference>
<evidence type="ECO:0000313" key="8">
    <source>
        <dbReference type="Proteomes" id="UP000199051"/>
    </source>
</evidence>
<name>A0A1H9KZP3_9PSEU</name>
<evidence type="ECO:0000256" key="5">
    <source>
        <dbReference type="ARBA" id="ARBA00023136"/>
    </source>
</evidence>
<keyword evidence="8" id="KW-1185">Reference proteome</keyword>
<dbReference type="PANTHER" id="PTHR23513:SF11">
    <property type="entry name" value="STAPHYLOFERRIN A TRANSPORTER"/>
    <property type="match status" value="1"/>
</dbReference>
<keyword evidence="4 6" id="KW-1133">Transmembrane helix</keyword>
<dbReference type="GO" id="GO:0005886">
    <property type="term" value="C:plasma membrane"/>
    <property type="evidence" value="ECO:0007669"/>
    <property type="project" value="UniProtKB-SubCell"/>
</dbReference>
<dbReference type="AlphaFoldDB" id="A0A1H9KZP3"/>
<dbReference type="Proteomes" id="UP000199051">
    <property type="component" value="Unassembled WGS sequence"/>
</dbReference>
<feature type="transmembrane region" description="Helical" evidence="6">
    <location>
        <begin position="42"/>
        <end position="63"/>
    </location>
</feature>
<keyword evidence="3 6" id="KW-0812">Transmembrane</keyword>
<evidence type="ECO:0000256" key="3">
    <source>
        <dbReference type="ARBA" id="ARBA00022692"/>
    </source>
</evidence>
<dbReference type="RefSeq" id="WP_092774619.1">
    <property type="nucleotide sequence ID" value="NZ_FOGI01000001.1"/>
</dbReference>
<dbReference type="Gene3D" id="1.20.1250.20">
    <property type="entry name" value="MFS general substrate transporter like domains"/>
    <property type="match status" value="2"/>
</dbReference>
<reference evidence="8" key="1">
    <citation type="submission" date="2016-10" db="EMBL/GenBank/DDBJ databases">
        <authorList>
            <person name="Varghese N."/>
            <person name="Submissions S."/>
        </authorList>
    </citation>
    <scope>NUCLEOTIDE SEQUENCE [LARGE SCALE GENOMIC DNA]</scope>
    <source>
        <strain evidence="8">DSM 44260</strain>
    </source>
</reference>
<evidence type="ECO:0000256" key="1">
    <source>
        <dbReference type="ARBA" id="ARBA00004651"/>
    </source>
</evidence>
<feature type="transmembrane region" description="Helical" evidence="6">
    <location>
        <begin position="157"/>
        <end position="182"/>
    </location>
</feature>
<evidence type="ECO:0000256" key="6">
    <source>
        <dbReference type="SAM" id="Phobius"/>
    </source>
</evidence>
<evidence type="ECO:0000256" key="2">
    <source>
        <dbReference type="ARBA" id="ARBA00022475"/>
    </source>
</evidence>
<feature type="transmembrane region" description="Helical" evidence="6">
    <location>
        <begin position="75"/>
        <end position="106"/>
    </location>
</feature>
<organism evidence="7 8">
    <name type="scientific">Actinokineospora terrae</name>
    <dbReference type="NCBI Taxonomy" id="155974"/>
    <lineage>
        <taxon>Bacteria</taxon>
        <taxon>Bacillati</taxon>
        <taxon>Actinomycetota</taxon>
        <taxon>Actinomycetes</taxon>
        <taxon>Pseudonocardiales</taxon>
        <taxon>Pseudonocardiaceae</taxon>
        <taxon>Actinokineospora</taxon>
    </lineage>
</organism>
<evidence type="ECO:0000256" key="4">
    <source>
        <dbReference type="ARBA" id="ARBA00022989"/>
    </source>
</evidence>
<proteinExistence type="predicted"/>